<dbReference type="Gene3D" id="3.40.630.30">
    <property type="match status" value="1"/>
</dbReference>
<name>A0A4P7GPJ5_9ACTN</name>
<dbReference type="Pfam" id="PF00583">
    <property type="entry name" value="Acetyltransf_1"/>
    <property type="match status" value="1"/>
</dbReference>
<dbReference type="GO" id="GO:0016747">
    <property type="term" value="F:acyltransferase activity, transferring groups other than amino-acyl groups"/>
    <property type="evidence" value="ECO:0007669"/>
    <property type="project" value="InterPro"/>
</dbReference>
<keyword evidence="2" id="KW-0808">Transferase</keyword>
<dbReference type="SUPFAM" id="SSF55729">
    <property type="entry name" value="Acyl-CoA N-acyltransferases (Nat)"/>
    <property type="match status" value="1"/>
</dbReference>
<dbReference type="OrthoDB" id="3767306at2"/>
<sequence length="303" mass="32912">MAATDPPPVRDVRVRPMRVTDVAAAERLSSAAFLELDLRTATRDAPDPGPRSDGRAELWRQRTEHLLETDPGGCWVVEVDGQLVGFATSLVRELMWILASYAVRPDLQGHGLGRALLEAALQHGRGCLRGMLNASSDPQALRRYALAGFRLHPQLVLTGPVDRSLLPAVRHVREGTTGDRDLLDSLDRRTRGAAHGPDHDVLGRELRLLVTDRAAGSGYAYVDPSGVPVVLAAGTRKAATSLMWEALASADPDRPVEVRHVSPVNDWAVDVAVAARLSISSRGFLALRRMKEPAPYIPHPTLL</sequence>
<organism evidence="2 3">
    <name type="scientific">Nocardioides euryhalodurans</name>
    <dbReference type="NCBI Taxonomy" id="2518370"/>
    <lineage>
        <taxon>Bacteria</taxon>
        <taxon>Bacillati</taxon>
        <taxon>Actinomycetota</taxon>
        <taxon>Actinomycetes</taxon>
        <taxon>Propionibacteriales</taxon>
        <taxon>Nocardioidaceae</taxon>
        <taxon>Nocardioides</taxon>
    </lineage>
</organism>
<dbReference type="PROSITE" id="PS51186">
    <property type="entry name" value="GNAT"/>
    <property type="match status" value="1"/>
</dbReference>
<gene>
    <name evidence="2" type="ORF">EXE57_19140</name>
</gene>
<dbReference type="CDD" id="cd04301">
    <property type="entry name" value="NAT_SF"/>
    <property type="match status" value="1"/>
</dbReference>
<proteinExistence type="predicted"/>
<reference evidence="2 3" key="1">
    <citation type="submission" date="2019-03" db="EMBL/GenBank/DDBJ databases">
        <title>Three New Species of Nocardioides, Nocardioides euryhalodurans sp. nov., Nocardioides seonyuensis sp. nov. and Nocardioides eburneoflavus sp. nov., Iolated from Soil.</title>
        <authorList>
            <person name="Roh S.G."/>
            <person name="Lee C."/>
            <person name="Kim M.-K."/>
            <person name="Kim S.B."/>
        </authorList>
    </citation>
    <scope>NUCLEOTIDE SEQUENCE [LARGE SCALE GENOMIC DNA]</scope>
    <source>
        <strain evidence="2 3">MMS17-SY117</strain>
    </source>
</reference>
<dbReference type="Proteomes" id="UP000294894">
    <property type="component" value="Chromosome"/>
</dbReference>
<protein>
    <submittedName>
        <fullName evidence="2">GNAT family N-acetyltransferase</fullName>
    </submittedName>
</protein>
<evidence type="ECO:0000313" key="2">
    <source>
        <dbReference type="EMBL" id="QBR94166.1"/>
    </source>
</evidence>
<feature type="domain" description="N-acetyltransferase" evidence="1">
    <location>
        <begin position="12"/>
        <end position="176"/>
    </location>
</feature>
<evidence type="ECO:0000313" key="3">
    <source>
        <dbReference type="Proteomes" id="UP000294894"/>
    </source>
</evidence>
<accession>A0A4P7GPJ5</accession>
<dbReference type="KEGG" id="noy:EXE57_19140"/>
<dbReference type="EMBL" id="CP038267">
    <property type="protein sequence ID" value="QBR94166.1"/>
    <property type="molecule type" value="Genomic_DNA"/>
</dbReference>
<dbReference type="InterPro" id="IPR000182">
    <property type="entry name" value="GNAT_dom"/>
</dbReference>
<dbReference type="AlphaFoldDB" id="A0A4P7GPJ5"/>
<evidence type="ECO:0000259" key="1">
    <source>
        <dbReference type="PROSITE" id="PS51186"/>
    </source>
</evidence>
<dbReference type="InterPro" id="IPR016181">
    <property type="entry name" value="Acyl_CoA_acyltransferase"/>
</dbReference>
<keyword evidence="3" id="KW-1185">Reference proteome</keyword>